<dbReference type="Pfam" id="PF16355">
    <property type="entry name" value="DUF4982"/>
    <property type="match status" value="1"/>
</dbReference>
<dbReference type="InterPro" id="IPR006103">
    <property type="entry name" value="Glyco_hydro_2_cat"/>
</dbReference>
<dbReference type="InterPro" id="IPR032311">
    <property type="entry name" value="DUF4982"/>
</dbReference>
<feature type="domain" description="Glycoside hydrolase family 2" evidence="8">
    <location>
        <begin position="764"/>
        <end position="856"/>
    </location>
</feature>
<dbReference type="Gene3D" id="3.20.20.80">
    <property type="entry name" value="Glycosidases"/>
    <property type="match status" value="1"/>
</dbReference>
<dbReference type="SUPFAM" id="SSF51445">
    <property type="entry name" value="(Trans)glycosidases"/>
    <property type="match status" value="1"/>
</dbReference>
<dbReference type="Pfam" id="PF18565">
    <property type="entry name" value="Glyco_hydro2_C5"/>
    <property type="match status" value="1"/>
</dbReference>
<organism evidence="9 10">
    <name type="scientific">Butyrivibrio fibrisolvens</name>
    <dbReference type="NCBI Taxonomy" id="831"/>
    <lineage>
        <taxon>Bacteria</taxon>
        <taxon>Bacillati</taxon>
        <taxon>Bacillota</taxon>
        <taxon>Clostridia</taxon>
        <taxon>Lachnospirales</taxon>
        <taxon>Lachnospiraceae</taxon>
        <taxon>Butyrivibrio</taxon>
    </lineage>
</organism>
<dbReference type="InterPro" id="IPR040605">
    <property type="entry name" value="Glyco_hydro2_dom5"/>
</dbReference>
<reference evidence="9 10" key="1">
    <citation type="submission" date="2016-10" db="EMBL/GenBank/DDBJ databases">
        <authorList>
            <person name="de Groot N.N."/>
        </authorList>
    </citation>
    <scope>NUCLEOTIDE SEQUENCE [LARGE SCALE GENOMIC DNA]</scope>
    <source>
        <strain evidence="9 10">AR40</strain>
    </source>
</reference>
<dbReference type="Proteomes" id="UP000182584">
    <property type="component" value="Unassembled WGS sequence"/>
</dbReference>
<dbReference type="OrthoDB" id="9762066at2"/>
<dbReference type="InterPro" id="IPR017853">
    <property type="entry name" value="GH"/>
</dbReference>
<protein>
    <submittedName>
        <fullName evidence="9">Beta-galactosidase</fullName>
    </submittedName>
</protein>
<dbReference type="AlphaFoldDB" id="A0A1H9KF02"/>
<dbReference type="InterPro" id="IPR051913">
    <property type="entry name" value="GH2_Domain-Containing"/>
</dbReference>
<feature type="domain" description="Glycoside hydrolase family 2 catalytic" evidence="5">
    <location>
        <begin position="321"/>
        <end position="483"/>
    </location>
</feature>
<accession>A0A1H9KF02</accession>
<name>A0A1H9KF02_BUTFI</name>
<dbReference type="InterPro" id="IPR036156">
    <property type="entry name" value="Beta-gal/glucu_dom_sf"/>
</dbReference>
<evidence type="ECO:0000259" key="4">
    <source>
        <dbReference type="Pfam" id="PF00703"/>
    </source>
</evidence>
<dbReference type="SUPFAM" id="SSF49785">
    <property type="entry name" value="Galactose-binding domain-like"/>
    <property type="match status" value="1"/>
</dbReference>
<dbReference type="InterPro" id="IPR006102">
    <property type="entry name" value="Ig-like_GH2"/>
</dbReference>
<dbReference type="eggNOG" id="COG3250">
    <property type="taxonomic scope" value="Bacteria"/>
</dbReference>
<dbReference type="InterPro" id="IPR023232">
    <property type="entry name" value="Glyco_hydro_2_AS"/>
</dbReference>
<evidence type="ECO:0000313" key="9">
    <source>
        <dbReference type="EMBL" id="SEQ97515.1"/>
    </source>
</evidence>
<dbReference type="Pfam" id="PF00703">
    <property type="entry name" value="Glyco_hydro_2"/>
    <property type="match status" value="1"/>
</dbReference>
<dbReference type="EMBL" id="FOGJ01000001">
    <property type="protein sequence ID" value="SEQ97515.1"/>
    <property type="molecule type" value="Genomic_DNA"/>
</dbReference>
<dbReference type="InterPro" id="IPR006104">
    <property type="entry name" value="Glyco_hydro_2_N"/>
</dbReference>
<keyword evidence="2" id="KW-0378">Hydrolase</keyword>
<evidence type="ECO:0000313" key="10">
    <source>
        <dbReference type="Proteomes" id="UP000182584"/>
    </source>
</evidence>
<dbReference type="InterPro" id="IPR008979">
    <property type="entry name" value="Galactose-bd-like_sf"/>
</dbReference>
<proteinExistence type="inferred from homology"/>
<feature type="domain" description="DUF4982" evidence="7">
    <location>
        <begin position="641"/>
        <end position="705"/>
    </location>
</feature>
<gene>
    <name evidence="9" type="ORF">SAMN04487884_10128</name>
</gene>
<dbReference type="Pfam" id="PF02836">
    <property type="entry name" value="Glyco_hydro_2_C"/>
    <property type="match status" value="1"/>
</dbReference>
<evidence type="ECO:0000259" key="6">
    <source>
        <dbReference type="Pfam" id="PF02837"/>
    </source>
</evidence>
<sequence length="1270" mass="142676">MIQIDGIGVINLDLKMEHFQTFTLKKITYLKGTHMRYLFDGGWRFLETGLDVHYDDLLRRKDEFEGSFNKVEIPHDFLIHDSDNLYKDATGWYSKDFEYSPVSGHRCFITFEGVYMDCTIYVNDKRAFEWKYGYSSFSFEMTDYLHQGINNISVFIRHQSPNTRWYSGAGIYRDVWLTITDSTYLAIDGVYLSTRPKGDDYILRVEAEVCGDMAGEAGISASISRTSTGISACENIAYEQLPVADYPEPSKVPAPACDYKDLESGQVRYRYIQEYLVKSPLKWDPSNPNLYNITVTLTAGGRTVDEYRTRLGFKHVVLDPDKGFIINGQNIKLGGVCEHHDLGALGSAFNKAAMKRKFLTLKSMGVNAIRGTHNMVAPGVLDLMDEMGFIFISEAFDMWRKPKTTYDYARFFDSWHERDVASWVRRDRNHVCVSFWSIGNEIYDTHADEDGQRITKELSDLVRKYDYNGNARPTIGSNYMPWENARKCADILKVAGYNYAEKYYEEHHKEHPDWIIYGSETSSIVQSRGIYHFPASASVLSDDDEQCSSLGNSQTSWGAKSIESCIRVDRDTPFSMGQFLWTGFDYIGEPTPYHTKNSYFGQIDTAGFPKDAYYEWKAAWTDHKKAPMIHICPSFWDFNEGQTIDLKIVTNAPRAQLFINGKDKGCCDFSNKPGSGSKIEWNLQVPYSKGYVEARAYDEDGRVVATDVIRSFTDPVKLVLRNALDEYTNTNDCKSSGSMSTYSNYNDSVDMDTNNHSIYSNNILCSNTRDLAFIEISALDTDGTEVSNAQNRVSVTVTGPGRLVGLDNGDSSDLDSYKATSRRLFGGKLLAIIQATDAEGEIVVTATSNGLESATYTLKSIKDKSDAANYIVRGESHEASDGIRLLDPKDTAHNEVHCYEPLEVIDTCHNDANRLGSQDEIPIRKIELVNESGNSVLTKGCNEVRVSAKVYPANATYKDITFQVVTEFGVKSNIADLRAEGNTAMITAKGDGRFYLRALSCNGGDKPRIISYMDFEVQGMGAAFFDPYSFVAGSLYSGYEGEVGNGNDKGVATARGQRTLVTYDRLDFGRDTSGEITIPVFSLDGGANRIRILSGDEVILDKIYDKPPIWNVYQEVTWKLDKPLTGVCNLSFETWDKLHLKGFVFKRNRRAYAESLAVDADEIYGDTYTIKEGMVSGIGNNVSLVYKDMNFGDEKPSHVTISGRAVGEKNTIHILFDTDKGSVREILEVEATDDITDHTFDISNIEGSGTITFVFLPGSNFDMKSFRFSK</sequence>
<dbReference type="GO" id="GO:0005975">
    <property type="term" value="P:carbohydrate metabolic process"/>
    <property type="evidence" value="ECO:0007669"/>
    <property type="project" value="InterPro"/>
</dbReference>
<dbReference type="GO" id="GO:0004553">
    <property type="term" value="F:hydrolase activity, hydrolyzing O-glycosyl compounds"/>
    <property type="evidence" value="ECO:0007669"/>
    <property type="project" value="InterPro"/>
</dbReference>
<dbReference type="PANTHER" id="PTHR42732">
    <property type="entry name" value="BETA-GALACTOSIDASE"/>
    <property type="match status" value="1"/>
</dbReference>
<evidence type="ECO:0000256" key="3">
    <source>
        <dbReference type="ARBA" id="ARBA00023295"/>
    </source>
</evidence>
<evidence type="ECO:0000259" key="7">
    <source>
        <dbReference type="Pfam" id="PF16355"/>
    </source>
</evidence>
<evidence type="ECO:0000259" key="5">
    <source>
        <dbReference type="Pfam" id="PF02836"/>
    </source>
</evidence>
<evidence type="ECO:0000259" key="8">
    <source>
        <dbReference type="Pfam" id="PF18565"/>
    </source>
</evidence>
<dbReference type="PANTHER" id="PTHR42732:SF1">
    <property type="entry name" value="BETA-MANNOSIDASE"/>
    <property type="match status" value="1"/>
</dbReference>
<feature type="domain" description="Glycosyl hydrolases family 2 sugar binding" evidence="6">
    <location>
        <begin position="79"/>
        <end position="178"/>
    </location>
</feature>
<evidence type="ECO:0000256" key="1">
    <source>
        <dbReference type="ARBA" id="ARBA00007401"/>
    </source>
</evidence>
<dbReference type="Gene3D" id="2.60.40.10">
    <property type="entry name" value="Immunoglobulins"/>
    <property type="match status" value="3"/>
</dbReference>
<dbReference type="Pfam" id="PF02837">
    <property type="entry name" value="Glyco_hydro_2_N"/>
    <property type="match status" value="1"/>
</dbReference>
<keyword evidence="3" id="KW-0326">Glycosidase</keyword>
<dbReference type="InterPro" id="IPR013783">
    <property type="entry name" value="Ig-like_fold"/>
</dbReference>
<dbReference type="Gene3D" id="2.60.120.260">
    <property type="entry name" value="Galactose-binding domain-like"/>
    <property type="match status" value="2"/>
</dbReference>
<dbReference type="PROSITE" id="PS00608">
    <property type="entry name" value="GLYCOSYL_HYDROL_F2_2"/>
    <property type="match status" value="1"/>
</dbReference>
<comment type="similarity">
    <text evidence="1">Belongs to the glycosyl hydrolase 2 family.</text>
</comment>
<evidence type="ECO:0000256" key="2">
    <source>
        <dbReference type="ARBA" id="ARBA00022801"/>
    </source>
</evidence>
<dbReference type="SUPFAM" id="SSF49303">
    <property type="entry name" value="beta-Galactosidase/glucuronidase domain"/>
    <property type="match status" value="1"/>
</dbReference>
<feature type="domain" description="Glycoside hydrolase family 2 immunoglobulin-like beta-sandwich" evidence="4">
    <location>
        <begin position="269"/>
        <end position="314"/>
    </location>
</feature>